<keyword evidence="6 8" id="KW-0472">Membrane</keyword>
<evidence type="ECO:0000256" key="5">
    <source>
        <dbReference type="ARBA" id="ARBA00022989"/>
    </source>
</evidence>
<protein>
    <submittedName>
        <fullName evidence="10">Sodium-coupled transporter</fullName>
    </submittedName>
</protein>
<feature type="transmembrane region" description="Helical" evidence="8">
    <location>
        <begin position="155"/>
        <end position="175"/>
    </location>
</feature>
<dbReference type="InterPro" id="IPR051679">
    <property type="entry name" value="DASS-Related_Transporters"/>
</dbReference>
<dbReference type="PROSITE" id="PS51202">
    <property type="entry name" value="RCK_C"/>
    <property type="match status" value="2"/>
</dbReference>
<feature type="transmembrane region" description="Helical" evidence="8">
    <location>
        <begin position="509"/>
        <end position="536"/>
    </location>
</feature>
<evidence type="ECO:0000256" key="3">
    <source>
        <dbReference type="ARBA" id="ARBA00022692"/>
    </source>
</evidence>
<evidence type="ECO:0000256" key="8">
    <source>
        <dbReference type="SAM" id="Phobius"/>
    </source>
</evidence>
<dbReference type="Gene3D" id="3.30.70.1450">
    <property type="entry name" value="Regulator of K+ conductance, C-terminal domain"/>
    <property type="match status" value="2"/>
</dbReference>
<dbReference type="EMBL" id="CP034145">
    <property type="protein sequence ID" value="AZH27154.1"/>
    <property type="molecule type" value="Genomic_DNA"/>
</dbReference>
<feature type="region of interest" description="Disordered" evidence="7">
    <location>
        <begin position="334"/>
        <end position="367"/>
    </location>
</feature>
<dbReference type="PANTHER" id="PTHR43652:SF2">
    <property type="entry name" value="BASIC AMINO ACID ANTIPORTER YFCC-RELATED"/>
    <property type="match status" value="1"/>
</dbReference>
<reference evidence="10 11" key="1">
    <citation type="submission" date="2018-07" db="EMBL/GenBank/DDBJ databases">
        <title>Genome sequences of Haloplanus aerogenes JCM 16430T.</title>
        <authorList>
            <person name="Kim Y.B."/>
            <person name="Roh S.W."/>
        </authorList>
    </citation>
    <scope>NUCLEOTIDE SEQUENCE [LARGE SCALE GENOMIC DNA]</scope>
    <source>
        <strain evidence="10 11">JCM 16430</strain>
    </source>
</reference>
<evidence type="ECO:0000259" key="9">
    <source>
        <dbReference type="PROSITE" id="PS51202"/>
    </source>
</evidence>
<dbReference type="KEGG" id="haer:DU502_05305"/>
<dbReference type="GO" id="GO:0005886">
    <property type="term" value="C:plasma membrane"/>
    <property type="evidence" value="ECO:0007669"/>
    <property type="project" value="TreeGrafter"/>
</dbReference>
<accession>A0A3G8R2A9</accession>
<keyword evidence="11" id="KW-1185">Reference proteome</keyword>
<dbReference type="Proteomes" id="UP000282007">
    <property type="component" value="Chromosome"/>
</dbReference>
<dbReference type="OrthoDB" id="21388at2157"/>
<gene>
    <name evidence="10" type="ORF">DU502_05305</name>
</gene>
<feature type="transmembrane region" description="Helical" evidence="8">
    <location>
        <begin position="15"/>
        <end position="37"/>
    </location>
</feature>
<dbReference type="InterPro" id="IPR006037">
    <property type="entry name" value="RCK_C"/>
</dbReference>
<proteinExistence type="predicted"/>
<feature type="transmembrane region" description="Helical" evidence="8">
    <location>
        <begin position="195"/>
        <end position="216"/>
    </location>
</feature>
<feature type="transmembrane region" description="Helical" evidence="8">
    <location>
        <begin position="479"/>
        <end position="497"/>
    </location>
</feature>
<name>A0A3G8R2A9_9EURY</name>
<feature type="transmembrane region" description="Helical" evidence="8">
    <location>
        <begin position="542"/>
        <end position="562"/>
    </location>
</feature>
<evidence type="ECO:0000256" key="2">
    <source>
        <dbReference type="ARBA" id="ARBA00022448"/>
    </source>
</evidence>
<dbReference type="Pfam" id="PF02080">
    <property type="entry name" value="TrkA_C"/>
    <property type="match status" value="2"/>
</dbReference>
<feature type="transmembrane region" description="Helical" evidence="8">
    <location>
        <begin position="583"/>
        <end position="608"/>
    </location>
</feature>
<organism evidence="10 11">
    <name type="scientific">Haloplanus aerogenes</name>
    <dbReference type="NCBI Taxonomy" id="660522"/>
    <lineage>
        <taxon>Archaea</taxon>
        <taxon>Methanobacteriati</taxon>
        <taxon>Methanobacteriota</taxon>
        <taxon>Stenosarchaea group</taxon>
        <taxon>Halobacteria</taxon>
        <taxon>Halobacteriales</taxon>
        <taxon>Haloferacaceae</taxon>
        <taxon>Haloplanus</taxon>
    </lineage>
</organism>
<evidence type="ECO:0000256" key="1">
    <source>
        <dbReference type="ARBA" id="ARBA00004141"/>
    </source>
</evidence>
<feature type="transmembrane region" description="Helical" evidence="8">
    <location>
        <begin position="456"/>
        <end position="473"/>
    </location>
</feature>
<keyword evidence="4" id="KW-0677">Repeat</keyword>
<comment type="subcellular location">
    <subcellularLocation>
        <location evidence="1">Membrane</location>
        <topology evidence="1">Multi-pass membrane protein</topology>
    </subcellularLocation>
</comment>
<dbReference type="InterPro" id="IPR004680">
    <property type="entry name" value="Cit_transptr-like_dom"/>
</dbReference>
<evidence type="ECO:0000313" key="11">
    <source>
        <dbReference type="Proteomes" id="UP000282007"/>
    </source>
</evidence>
<evidence type="ECO:0000313" key="10">
    <source>
        <dbReference type="EMBL" id="AZH27154.1"/>
    </source>
</evidence>
<dbReference type="Pfam" id="PF03600">
    <property type="entry name" value="CitMHS"/>
    <property type="match status" value="1"/>
</dbReference>
<dbReference type="InterPro" id="IPR036721">
    <property type="entry name" value="RCK_C_sf"/>
</dbReference>
<dbReference type="GO" id="GO:0008324">
    <property type="term" value="F:monoatomic cation transmembrane transporter activity"/>
    <property type="evidence" value="ECO:0007669"/>
    <property type="project" value="InterPro"/>
</dbReference>
<evidence type="ECO:0000256" key="7">
    <source>
        <dbReference type="SAM" id="MobiDB-lite"/>
    </source>
</evidence>
<dbReference type="PANTHER" id="PTHR43652">
    <property type="entry name" value="BASIC AMINO ACID ANTIPORTER YFCC-RELATED"/>
    <property type="match status" value="1"/>
</dbReference>
<dbReference type="AlphaFoldDB" id="A0A3G8R2A9"/>
<evidence type="ECO:0000256" key="6">
    <source>
        <dbReference type="ARBA" id="ARBA00023136"/>
    </source>
</evidence>
<keyword evidence="2" id="KW-0813">Transport</keyword>
<evidence type="ECO:0000256" key="4">
    <source>
        <dbReference type="ARBA" id="ARBA00022737"/>
    </source>
</evidence>
<sequence>MLAPLALLQQFPVQLPVSVDVLVVLALVVVALVLFIFQPVSIDTTAIALMVVLILLDPWTGVSPEEGVSGFSNPATITVLAMFILSEGVRQTGVIQILTLKMESFAGDSEFRQLLATVGLAGPSAGFINNTPIVAVLIPAVTTLARKTGTSPSKLLIPLSFAAMLGGMLTVIGTSTNLLASQIWAQVGGPTAEPFSLFEFTQLGAVVLAVGILYLLTVGRYLTPARIAAEGTPTDQFGMADYLTDVVVHENSDLVGSQVREVRRGDLDLDVFEIVRNGRSIVRGLSSERIRAGDVLSVRASQETLEQVIGDEHLDFLPELLDAVADGDEPLPEGFVPEHHAWNRPSATPNPATNDDEGTEKAEEARDEVSLTEIVLLPGTWLNRRNGVAGFERNYDATVLAVRRGNEVIRQRLRDVRLQGGDVLLVQTSEDVLDRLRDDSNIVVSSDRRWEDFDRTRMPIALGIVAAVVGLAALEYLPIMVSALAGVVAMLFSGILRPADAYEAVDWDVIFLLAGVIPLGIAFEASGTADLIASGIATEGTVLPPLVMLAVFYLGTAIITEMMSNNASIVLMLPIAVEVAGQLGVNAFAFALAVTFAASTPLLSPVGYQTNLMVYGPGGYKFSDFARVGAPLQLVLTVVTTAGIAFFWGL</sequence>
<feature type="transmembrane region" description="Helical" evidence="8">
    <location>
        <begin position="628"/>
        <end position="648"/>
    </location>
</feature>
<keyword evidence="3 8" id="KW-0812">Transmembrane</keyword>
<dbReference type="GO" id="GO:0006813">
    <property type="term" value="P:potassium ion transport"/>
    <property type="evidence" value="ECO:0007669"/>
    <property type="project" value="InterPro"/>
</dbReference>
<feature type="domain" description="RCK C-terminal" evidence="9">
    <location>
        <begin position="359"/>
        <end position="442"/>
    </location>
</feature>
<dbReference type="SUPFAM" id="SSF116726">
    <property type="entry name" value="TrkA C-terminal domain-like"/>
    <property type="match status" value="2"/>
</dbReference>
<keyword evidence="5 8" id="KW-1133">Transmembrane helix</keyword>
<feature type="domain" description="RCK C-terminal" evidence="9">
    <location>
        <begin position="230"/>
        <end position="314"/>
    </location>
</feature>